<evidence type="ECO:0000256" key="1">
    <source>
        <dbReference type="ARBA" id="ARBA00001922"/>
    </source>
</evidence>
<feature type="compositionally biased region" description="Basic and acidic residues" evidence="8">
    <location>
        <begin position="1"/>
        <end position="15"/>
    </location>
</feature>
<gene>
    <name evidence="10" type="ORF">DVK85_00610</name>
</gene>
<dbReference type="SUPFAM" id="SSF51703">
    <property type="entry name" value="Cobalamin (vitamin B12)-dependent enzymes"/>
    <property type="match status" value="1"/>
</dbReference>
<evidence type="ECO:0000313" key="11">
    <source>
        <dbReference type="Proteomes" id="UP000253951"/>
    </source>
</evidence>
<feature type="compositionally biased region" description="Polar residues" evidence="8">
    <location>
        <begin position="16"/>
        <end position="27"/>
    </location>
</feature>
<keyword evidence="5" id="KW-0479">Metal-binding</keyword>
<reference evidence="10 11" key="1">
    <citation type="submission" date="2018-07" db="EMBL/GenBank/DDBJ databases">
        <title>Complete genome sequence of Flavobacterium arcticum type strain SM1502T.</title>
        <authorList>
            <person name="Li Y."/>
            <person name="Li D.-D."/>
        </authorList>
    </citation>
    <scope>NUCLEOTIDE SEQUENCE [LARGE SCALE GENOMIC DNA]</scope>
    <source>
        <strain evidence="10 11">SM1502</strain>
    </source>
</reference>
<evidence type="ECO:0000259" key="9">
    <source>
        <dbReference type="PROSITE" id="PS51332"/>
    </source>
</evidence>
<evidence type="ECO:0000313" key="10">
    <source>
        <dbReference type="EMBL" id="AXG72812.1"/>
    </source>
</evidence>
<evidence type="ECO:0000256" key="8">
    <source>
        <dbReference type="SAM" id="MobiDB-lite"/>
    </source>
</evidence>
<dbReference type="InterPro" id="IPR006158">
    <property type="entry name" value="Cobalamin-bd"/>
</dbReference>
<dbReference type="InterPro" id="IPR006099">
    <property type="entry name" value="MeMalonylCoA_mutase_a/b_cat"/>
</dbReference>
<dbReference type="PANTHER" id="PTHR48101">
    <property type="entry name" value="METHYLMALONYL-COA MUTASE, MITOCHONDRIAL-RELATED"/>
    <property type="match status" value="1"/>
</dbReference>
<dbReference type="Pfam" id="PF02310">
    <property type="entry name" value="B12-binding"/>
    <property type="match status" value="1"/>
</dbReference>
<sequence length="712" mass="78923">MKRKDLQHIQLKDTPKNTTSSAEENNFTTAEGIEIKKEYNHNDIENLEHIGFAAGFAPNLRGPYSTMYVRRPWTVRQYAGFSTAEESNAFYRRNLEAGQKGLSVAFDLATHRGYDSDHERVVGDVGKAGVAIDSVEDMKVLFDQIPLGEMSVSMTMNGAVLPIMAFYIVAAEEQGVAPELLSGTIQNDILKEFMVRNTYIYPPTPSMKIIADIFEYTSKNMPKFNSISISGYHMQEAGATADIELAYTLADGLEYIRTGLAAGMKIDKFAPRLSFFWAIGMNHFMEIAKMRAGRMLWAKLLQQFNPENQKSLALRTHCQTSGWSLTEQDPFNNVARTCIEAAAAAFGGTQSLHTNALDEAIALPTDFSARIARNTQIFLQEETKITKTVDPWAGSYYVESLTKEIADKAWALIEEVEELGGMTKAIEEGIPKLRIEEAAARKQARIDSGQDIIVGVNKYRLEKEDPLHILDVDNQMVRRQQIERLEQIKASRDNQKVTECLEKLTESAKTGEGNLLALAVEAARYRATLGEISDALETVYGRYKAQIKSFSGVYSKEIKNDESFEKAKQLADEFAKLEGRRPRIMIAKMGQDGHDRGAKVVATGYADVGFDVDIGPLFQTPAEAAKQAVENDVHILGVSSLAAGHKTLVPQVIAELKKYGREDIMVIVGGVIPAQDYQYLFDCGAVAVFGPGTKISEAAIKILEVLIKGFEE</sequence>
<dbReference type="AlphaFoldDB" id="A0A345H8A2"/>
<evidence type="ECO:0000256" key="7">
    <source>
        <dbReference type="ARBA" id="ARBA00023285"/>
    </source>
</evidence>
<dbReference type="FunFam" id="3.40.50.280:FF:000002">
    <property type="entry name" value="Methylmalonyl-CoA mutase, mitochondrial"/>
    <property type="match status" value="1"/>
</dbReference>
<dbReference type="OrthoDB" id="9762378at2"/>
<dbReference type="EC" id="5.4.99.2" evidence="3"/>
<name>A0A345H8A2_9FLAO</name>
<dbReference type="PROSITE" id="PS51332">
    <property type="entry name" value="B12_BINDING"/>
    <property type="match status" value="1"/>
</dbReference>
<dbReference type="Gene3D" id="3.40.50.280">
    <property type="entry name" value="Cobalamin-binding domain"/>
    <property type="match status" value="1"/>
</dbReference>
<dbReference type="GO" id="GO:0005737">
    <property type="term" value="C:cytoplasm"/>
    <property type="evidence" value="ECO:0007669"/>
    <property type="project" value="TreeGrafter"/>
</dbReference>
<accession>A0A345H8A2</accession>
<dbReference type="SUPFAM" id="SSF52242">
    <property type="entry name" value="Cobalamin (vitamin B12)-binding domain"/>
    <property type="match status" value="1"/>
</dbReference>
<keyword evidence="7" id="KW-0170">Cobalt</keyword>
<dbReference type="CDD" id="cd02071">
    <property type="entry name" value="MM_CoA_mut_B12_BD"/>
    <property type="match status" value="1"/>
</dbReference>
<dbReference type="InterPro" id="IPR006098">
    <property type="entry name" value="MMCoA_mutase_a_cat"/>
</dbReference>
<dbReference type="GO" id="GO:0019678">
    <property type="term" value="P:propionate metabolic process, methylmalonyl pathway"/>
    <property type="evidence" value="ECO:0007669"/>
    <property type="project" value="TreeGrafter"/>
</dbReference>
<dbReference type="NCBIfam" id="TIGR00640">
    <property type="entry name" value="acid_CoA_mut_C"/>
    <property type="match status" value="1"/>
</dbReference>
<feature type="domain" description="B12-binding" evidence="9">
    <location>
        <begin position="581"/>
        <end position="712"/>
    </location>
</feature>
<dbReference type="Proteomes" id="UP000253951">
    <property type="component" value="Chromosome"/>
</dbReference>
<dbReference type="PANTHER" id="PTHR48101:SF4">
    <property type="entry name" value="METHYLMALONYL-COA MUTASE, MITOCHONDRIAL"/>
    <property type="match status" value="1"/>
</dbReference>
<evidence type="ECO:0000256" key="4">
    <source>
        <dbReference type="ARBA" id="ARBA00022628"/>
    </source>
</evidence>
<dbReference type="GO" id="GO:0046872">
    <property type="term" value="F:metal ion binding"/>
    <property type="evidence" value="ECO:0007669"/>
    <property type="project" value="UniProtKB-KW"/>
</dbReference>
<dbReference type="InterPro" id="IPR058549">
    <property type="entry name" value="MeMalonylCoA_mutase_a/b_site"/>
</dbReference>
<proteinExistence type="inferred from homology"/>
<dbReference type="NCBIfam" id="TIGR00641">
    <property type="entry name" value="acid_CoA_mut_N"/>
    <property type="match status" value="1"/>
</dbReference>
<dbReference type="PROSITE" id="PS00544">
    <property type="entry name" value="METMALONYL_COA_MUTASE"/>
    <property type="match status" value="1"/>
</dbReference>
<dbReference type="RefSeq" id="WP_114676575.1">
    <property type="nucleotide sequence ID" value="NZ_CP031188.1"/>
</dbReference>
<dbReference type="InterPro" id="IPR006159">
    <property type="entry name" value="Acid_CoA_mut_C"/>
</dbReference>
<dbReference type="KEGG" id="fat:DVK85_00610"/>
<protein>
    <recommendedName>
        <fullName evidence="3">methylmalonyl-CoA mutase</fullName>
        <ecNumber evidence="3">5.4.99.2</ecNumber>
    </recommendedName>
</protein>
<comment type="cofactor">
    <cofactor evidence="1">
        <name>adenosylcob(III)alamin</name>
        <dbReference type="ChEBI" id="CHEBI:18408"/>
    </cofactor>
</comment>
<evidence type="ECO:0000256" key="6">
    <source>
        <dbReference type="ARBA" id="ARBA00023235"/>
    </source>
</evidence>
<dbReference type="Pfam" id="PF01642">
    <property type="entry name" value="MM_CoA_mutase"/>
    <property type="match status" value="1"/>
</dbReference>
<dbReference type="GO" id="GO:0031419">
    <property type="term" value="F:cobalamin binding"/>
    <property type="evidence" value="ECO:0007669"/>
    <property type="project" value="UniProtKB-KW"/>
</dbReference>
<dbReference type="Gene3D" id="3.20.20.240">
    <property type="entry name" value="Methylmalonyl-CoA mutase"/>
    <property type="match status" value="1"/>
</dbReference>
<dbReference type="CDD" id="cd03679">
    <property type="entry name" value="MM_CoA_mutase_alpha_like"/>
    <property type="match status" value="1"/>
</dbReference>
<evidence type="ECO:0000256" key="5">
    <source>
        <dbReference type="ARBA" id="ARBA00022723"/>
    </source>
</evidence>
<dbReference type="NCBIfam" id="NF006944">
    <property type="entry name" value="PRK09426.1"/>
    <property type="match status" value="1"/>
</dbReference>
<dbReference type="FunFam" id="3.20.20.240:FF:000001">
    <property type="entry name" value="Probable methylmalonyl-coa mutase"/>
    <property type="match status" value="1"/>
</dbReference>
<evidence type="ECO:0000256" key="2">
    <source>
        <dbReference type="ARBA" id="ARBA00008465"/>
    </source>
</evidence>
<dbReference type="InterPro" id="IPR016176">
    <property type="entry name" value="Cbl-dep_enz_cat"/>
</dbReference>
<keyword evidence="4" id="KW-0846">Cobalamin</keyword>
<dbReference type="GO" id="GO:0004494">
    <property type="term" value="F:methylmalonyl-CoA mutase activity"/>
    <property type="evidence" value="ECO:0007669"/>
    <property type="project" value="UniProtKB-EC"/>
</dbReference>
<keyword evidence="6 10" id="KW-0413">Isomerase</keyword>
<comment type="similarity">
    <text evidence="2">Belongs to the methylmalonyl-CoA mutase family.</text>
</comment>
<keyword evidence="11" id="KW-1185">Reference proteome</keyword>
<organism evidence="10 11">
    <name type="scientific">Flavobacterium arcticum</name>
    <dbReference type="NCBI Taxonomy" id="1784713"/>
    <lineage>
        <taxon>Bacteria</taxon>
        <taxon>Pseudomonadati</taxon>
        <taxon>Bacteroidota</taxon>
        <taxon>Flavobacteriia</taxon>
        <taxon>Flavobacteriales</taxon>
        <taxon>Flavobacteriaceae</taxon>
        <taxon>Flavobacterium</taxon>
    </lineage>
</organism>
<evidence type="ECO:0000256" key="3">
    <source>
        <dbReference type="ARBA" id="ARBA00012398"/>
    </source>
</evidence>
<dbReference type="EMBL" id="CP031188">
    <property type="protein sequence ID" value="AXG72812.1"/>
    <property type="molecule type" value="Genomic_DNA"/>
</dbReference>
<dbReference type="InterPro" id="IPR036724">
    <property type="entry name" value="Cobalamin-bd_sf"/>
</dbReference>
<feature type="region of interest" description="Disordered" evidence="8">
    <location>
        <begin position="1"/>
        <end position="27"/>
    </location>
</feature>